<dbReference type="GO" id="GO:1901678">
    <property type="term" value="P:iron coordination entity transport"/>
    <property type="evidence" value="ECO:0007669"/>
    <property type="project" value="UniProtKB-ARBA"/>
</dbReference>
<sequence>MIRLRRSSRQRAARSTGALTLALVAAVIMAGCSTTEDARSNVAAGQPGFGTADEATAKLGSAAAPGEFPRTVTHAMGTVEIPAKPQRVVVLDTGELDSVLSLGITPVGMATTLGASPVPTYLADRLEGVASVGSIQEINLEAIAELRPDLILGSQLRVEKLYAQLAEIAPTVLSIRPGFPWKENHLLVGAALGMENEVTAALTSYADAIDRLKSEVEGEPTISLVRFLPDRLRLYGNKSLLGVILRDAGLARPAKQDIDDLAVEISAENIADADGSVIFYTSYGAPDATGETTVVNGAGWKALPAVAAGKSFRVNDDVWFLGLGPIGAELIVADLGKLLTPLP</sequence>
<evidence type="ECO:0000313" key="8">
    <source>
        <dbReference type="Proteomes" id="UP000586827"/>
    </source>
</evidence>
<feature type="chain" id="PRO_5038953920" evidence="5">
    <location>
        <begin position="31"/>
        <end position="343"/>
    </location>
</feature>
<comment type="caution">
    <text evidence="7">The sequence shown here is derived from an EMBL/GenBank/DDBJ whole genome shotgun (WGS) entry which is preliminary data.</text>
</comment>
<evidence type="ECO:0000256" key="4">
    <source>
        <dbReference type="ARBA" id="ARBA00022729"/>
    </source>
</evidence>
<accession>A0A849BXY4</accession>
<feature type="domain" description="Fe/B12 periplasmic-binding" evidence="6">
    <location>
        <begin position="87"/>
        <end position="343"/>
    </location>
</feature>
<dbReference type="Proteomes" id="UP000586827">
    <property type="component" value="Unassembled WGS sequence"/>
</dbReference>
<dbReference type="PROSITE" id="PS50983">
    <property type="entry name" value="FE_B12_PBP"/>
    <property type="match status" value="1"/>
</dbReference>
<dbReference type="InterPro" id="IPR002491">
    <property type="entry name" value="ABC_transptr_periplasmic_BD"/>
</dbReference>
<evidence type="ECO:0000256" key="3">
    <source>
        <dbReference type="ARBA" id="ARBA00022448"/>
    </source>
</evidence>
<comment type="subcellular location">
    <subcellularLocation>
        <location evidence="1">Cell envelope</location>
    </subcellularLocation>
</comment>
<dbReference type="Pfam" id="PF01497">
    <property type="entry name" value="Peripla_BP_2"/>
    <property type="match status" value="1"/>
</dbReference>
<reference evidence="7 8" key="1">
    <citation type="submission" date="2020-05" db="EMBL/GenBank/DDBJ databases">
        <title>MicrobeNet Type strains.</title>
        <authorList>
            <person name="Nicholson A.C."/>
        </authorList>
    </citation>
    <scope>NUCLEOTIDE SEQUENCE [LARGE SCALE GENOMIC DNA]</scope>
    <source>
        <strain evidence="7 8">JCM 3224</strain>
    </source>
</reference>
<dbReference type="InterPro" id="IPR051313">
    <property type="entry name" value="Bact_iron-sidero_bind"/>
</dbReference>
<dbReference type="PROSITE" id="PS51257">
    <property type="entry name" value="PROKAR_LIPOPROTEIN"/>
    <property type="match status" value="1"/>
</dbReference>
<organism evidence="7 8">
    <name type="scientific">Nocardia uniformis</name>
    <dbReference type="NCBI Taxonomy" id="53432"/>
    <lineage>
        <taxon>Bacteria</taxon>
        <taxon>Bacillati</taxon>
        <taxon>Actinomycetota</taxon>
        <taxon>Actinomycetes</taxon>
        <taxon>Mycobacteriales</taxon>
        <taxon>Nocardiaceae</taxon>
        <taxon>Nocardia</taxon>
    </lineage>
</organism>
<name>A0A849BXY4_9NOCA</name>
<protein>
    <submittedName>
        <fullName evidence="7">Iron-siderophore ABC transporter substrate-binding protein</fullName>
    </submittedName>
</protein>
<keyword evidence="3" id="KW-0813">Transport</keyword>
<dbReference type="PANTHER" id="PTHR30532">
    <property type="entry name" value="IRON III DICITRATE-BINDING PERIPLASMIC PROTEIN"/>
    <property type="match status" value="1"/>
</dbReference>
<keyword evidence="8" id="KW-1185">Reference proteome</keyword>
<dbReference type="AlphaFoldDB" id="A0A849BXY4"/>
<dbReference type="PANTHER" id="PTHR30532:SF25">
    <property type="entry name" value="IRON(III) DICITRATE-BINDING PERIPLASMIC PROTEIN"/>
    <property type="match status" value="1"/>
</dbReference>
<gene>
    <name evidence="7" type="ORF">HLB23_03645</name>
</gene>
<proteinExistence type="inferred from homology"/>
<dbReference type="CDD" id="cd01146">
    <property type="entry name" value="FhuD"/>
    <property type="match status" value="1"/>
</dbReference>
<dbReference type="EMBL" id="JABELX010000001">
    <property type="protein sequence ID" value="NNH68975.1"/>
    <property type="molecule type" value="Genomic_DNA"/>
</dbReference>
<dbReference type="Gene3D" id="3.40.50.1980">
    <property type="entry name" value="Nitrogenase molybdenum iron protein domain"/>
    <property type="match status" value="2"/>
</dbReference>
<dbReference type="GO" id="GO:0030288">
    <property type="term" value="C:outer membrane-bounded periplasmic space"/>
    <property type="evidence" value="ECO:0007669"/>
    <property type="project" value="TreeGrafter"/>
</dbReference>
<evidence type="ECO:0000256" key="1">
    <source>
        <dbReference type="ARBA" id="ARBA00004196"/>
    </source>
</evidence>
<dbReference type="SUPFAM" id="SSF53807">
    <property type="entry name" value="Helical backbone' metal receptor"/>
    <property type="match status" value="1"/>
</dbReference>
<evidence type="ECO:0000313" key="7">
    <source>
        <dbReference type="EMBL" id="NNH68975.1"/>
    </source>
</evidence>
<evidence type="ECO:0000256" key="5">
    <source>
        <dbReference type="SAM" id="SignalP"/>
    </source>
</evidence>
<comment type="similarity">
    <text evidence="2">Belongs to the bacterial solute-binding protein 8 family.</text>
</comment>
<evidence type="ECO:0000259" key="6">
    <source>
        <dbReference type="PROSITE" id="PS50983"/>
    </source>
</evidence>
<dbReference type="RefSeq" id="WP_067525964.1">
    <property type="nucleotide sequence ID" value="NZ_JABELX010000001.1"/>
</dbReference>
<feature type="signal peptide" evidence="5">
    <location>
        <begin position="1"/>
        <end position="30"/>
    </location>
</feature>
<evidence type="ECO:0000256" key="2">
    <source>
        <dbReference type="ARBA" id="ARBA00008814"/>
    </source>
</evidence>
<keyword evidence="4 5" id="KW-0732">Signal</keyword>